<dbReference type="AlphaFoldDB" id="A0A388LDE5"/>
<sequence length="1169" mass="131832">MKVAAEAGEDWAKFKAEMQRRFKLGDGLLTKTNLEMLQRDKFSTVGAFATTFEKMAKKVPGLAEEEQCATFLGHFKNWEASSLTKKAAPGKKITWAAIKEGVIEGELDQVDIFQMRQARKKRKALDASTSDGRDFKRMVEDAVAQLDAEKEARATRKAMAAPQTHGKAKKAVVQEEEEEEEEEPEPQKLTKAQRKAKNLAQGGQGSRRGQTPQATALPPPESHEIPGGSRKEALRRVEAGEPPAPPAMFRIWQEEEVRPDVRVEEIGENEEVEQERKVGTVKEEPIAVETDEEIKKGYWNDARRTMERMEDLVAKLGRYQDKLTNMCEEVKEWKGKKPLVYLYDMGPGPQGGSGSLPGVTISGPTPRSGLAHRPPSRSGGAPQVVRTRAKGPVSPNEPAKDVPKPSREKQTVDIPENEDERDERLRREEDKRVELRAKKRDVKADADRVPEGKKRKYVVRVEEGYDVEEMMDRLLEGHNHFMNLKDVLASAPRLRDELKARLSRKMVASVRLGVIIPKEAEWAETGTKMDWESIACRYVDVVVKGKTCTTMVDTAAEMNLIKEEHALRLGMEIDRSDNGVLMGVNSRSVFIATASRVVLEIGKVKVRSCFFVMTDLDHPILLGRSFLSRTETVILNKHDGTMFLVLCDPICGNYEVITRRNTGPRSIRNRPNLDSFTIEESEEERKRLGGDEFEEERNPEALTLNLTNIGDTMDIVSTYGMTVPEAVEALREKVMEQMGEGEVELVYRTPGKRGGSAGAQPLMRDAGGLPNADALLEACAGRSIISLIDLYSGYDQFPVYPSDKTMTAMHTPRGLIHMNAAPQGWTNAVAMLQRHMVRAMQPVSPHITQPYIDDLAVKGPKEKNEQEVMPEIRRFVWDHVQDLCKVLDLLKEHNLTESGTKSRHCMRGATILGFACDERGRRPNTKKTNKILEWPTPFETITEVRSFLGTCGFFRVFIKGFAAKTEQLRKLVRQGLTPFWGSHAKREGKGRASGNPSGGDQTDGADEGQEQSEEQAAREKEQDRKERAAIEREIRVQIRLKNIAELHEKVEQGEQSVILEDRKGNDSPTQDDETPLFTEAWDNFDKLLEAEGRPREQHQEMGVKLASTDLLSLEGLMKEGFVAAKTSDEKMEKRLTRMARASHEQRMDWQKEIDDLKKELESQTRKWRP</sequence>
<proteinExistence type="predicted"/>
<feature type="coiled-coil region" evidence="1">
    <location>
        <begin position="1139"/>
        <end position="1166"/>
    </location>
</feature>
<organism evidence="4 5">
    <name type="scientific">Chara braunii</name>
    <name type="common">Braun's stonewort</name>
    <dbReference type="NCBI Taxonomy" id="69332"/>
    <lineage>
        <taxon>Eukaryota</taxon>
        <taxon>Viridiplantae</taxon>
        <taxon>Streptophyta</taxon>
        <taxon>Charophyceae</taxon>
        <taxon>Charales</taxon>
        <taxon>Characeae</taxon>
        <taxon>Chara</taxon>
    </lineage>
</organism>
<feature type="region of interest" description="Disordered" evidence="2">
    <location>
        <begin position="342"/>
        <end position="427"/>
    </location>
</feature>
<feature type="compositionally biased region" description="Acidic residues" evidence="2">
    <location>
        <begin position="1003"/>
        <end position="1013"/>
    </location>
</feature>
<feature type="compositionally biased region" description="Basic and acidic residues" evidence="2">
    <location>
        <begin position="398"/>
        <end position="411"/>
    </location>
</feature>
<dbReference type="InterPro" id="IPR021109">
    <property type="entry name" value="Peptidase_aspartic_dom_sf"/>
</dbReference>
<evidence type="ECO:0000256" key="2">
    <source>
        <dbReference type="SAM" id="MobiDB-lite"/>
    </source>
</evidence>
<keyword evidence="1" id="KW-0175">Coiled coil</keyword>
<keyword evidence="5" id="KW-1185">Reference proteome</keyword>
<feature type="region of interest" description="Disordered" evidence="2">
    <location>
        <begin position="982"/>
        <end position="1027"/>
    </location>
</feature>
<protein>
    <recommendedName>
        <fullName evidence="3">Reverse transcriptase domain-containing protein</fullName>
    </recommendedName>
</protein>
<dbReference type="Pfam" id="PF13975">
    <property type="entry name" value="gag-asp_proteas"/>
    <property type="match status" value="1"/>
</dbReference>
<dbReference type="SUPFAM" id="SSF50630">
    <property type="entry name" value="Acid proteases"/>
    <property type="match status" value="1"/>
</dbReference>
<dbReference type="Gramene" id="GBG80297">
    <property type="protein sequence ID" value="GBG80297"/>
    <property type="gene ID" value="CBR_g30664"/>
</dbReference>
<dbReference type="SUPFAM" id="SSF56672">
    <property type="entry name" value="DNA/RNA polymerases"/>
    <property type="match status" value="1"/>
</dbReference>
<dbReference type="CDD" id="cd01647">
    <property type="entry name" value="RT_LTR"/>
    <property type="match status" value="1"/>
</dbReference>
<dbReference type="Gene3D" id="3.30.70.270">
    <property type="match status" value="2"/>
</dbReference>
<dbReference type="Proteomes" id="UP000265515">
    <property type="component" value="Unassembled WGS sequence"/>
</dbReference>
<evidence type="ECO:0000259" key="3">
    <source>
        <dbReference type="Pfam" id="PF00078"/>
    </source>
</evidence>
<dbReference type="Gene3D" id="2.40.70.10">
    <property type="entry name" value="Acid Proteases"/>
    <property type="match status" value="1"/>
</dbReference>
<feature type="compositionally biased region" description="Basic and acidic residues" evidence="2">
    <location>
        <begin position="1015"/>
        <end position="1027"/>
    </location>
</feature>
<dbReference type="InterPro" id="IPR043502">
    <property type="entry name" value="DNA/RNA_pol_sf"/>
</dbReference>
<comment type="caution">
    <text evidence="4">The sequence shown here is derived from an EMBL/GenBank/DDBJ whole genome shotgun (WGS) entry which is preliminary data.</text>
</comment>
<accession>A0A388LDE5</accession>
<reference evidence="4 5" key="1">
    <citation type="journal article" date="2018" name="Cell">
        <title>The Chara Genome: Secondary Complexity and Implications for Plant Terrestrialization.</title>
        <authorList>
            <person name="Nishiyama T."/>
            <person name="Sakayama H."/>
            <person name="Vries J.D."/>
            <person name="Buschmann H."/>
            <person name="Saint-Marcoux D."/>
            <person name="Ullrich K.K."/>
            <person name="Haas F.B."/>
            <person name="Vanderstraeten L."/>
            <person name="Becker D."/>
            <person name="Lang D."/>
            <person name="Vosolsobe S."/>
            <person name="Rombauts S."/>
            <person name="Wilhelmsson P.K.I."/>
            <person name="Janitza P."/>
            <person name="Kern R."/>
            <person name="Heyl A."/>
            <person name="Rumpler F."/>
            <person name="Villalobos L.I.A.C."/>
            <person name="Clay J.M."/>
            <person name="Skokan R."/>
            <person name="Toyoda A."/>
            <person name="Suzuki Y."/>
            <person name="Kagoshima H."/>
            <person name="Schijlen E."/>
            <person name="Tajeshwar N."/>
            <person name="Catarino B."/>
            <person name="Hetherington A.J."/>
            <person name="Saltykova A."/>
            <person name="Bonnot C."/>
            <person name="Breuninger H."/>
            <person name="Symeonidi A."/>
            <person name="Radhakrishnan G.V."/>
            <person name="Van Nieuwerburgh F."/>
            <person name="Deforce D."/>
            <person name="Chang C."/>
            <person name="Karol K.G."/>
            <person name="Hedrich R."/>
            <person name="Ulvskov P."/>
            <person name="Glockner G."/>
            <person name="Delwiche C.F."/>
            <person name="Petrasek J."/>
            <person name="Van de Peer Y."/>
            <person name="Friml J."/>
            <person name="Beilby M."/>
            <person name="Dolan L."/>
            <person name="Kohara Y."/>
            <person name="Sugano S."/>
            <person name="Fujiyama A."/>
            <person name="Delaux P.-M."/>
            <person name="Quint M."/>
            <person name="TheiBen G."/>
            <person name="Hagemann M."/>
            <person name="Harholt J."/>
            <person name="Dunand C."/>
            <person name="Zachgo S."/>
            <person name="Langdale J."/>
            <person name="Maumus F."/>
            <person name="Straeten D.V.D."/>
            <person name="Gould S.B."/>
            <person name="Rensing S.A."/>
        </authorList>
    </citation>
    <scope>NUCLEOTIDE SEQUENCE [LARGE SCALE GENOMIC DNA]</scope>
    <source>
        <strain evidence="4 5">S276</strain>
    </source>
</reference>
<feature type="compositionally biased region" description="Acidic residues" evidence="2">
    <location>
        <begin position="174"/>
        <end position="184"/>
    </location>
</feature>
<dbReference type="Pfam" id="PF00078">
    <property type="entry name" value="RVT_1"/>
    <property type="match status" value="1"/>
</dbReference>
<dbReference type="EMBL" id="BFEA01000342">
    <property type="protein sequence ID" value="GBG80297.1"/>
    <property type="molecule type" value="Genomic_DNA"/>
</dbReference>
<feature type="region of interest" description="Disordered" evidence="2">
    <location>
        <begin position="668"/>
        <end position="697"/>
    </location>
</feature>
<evidence type="ECO:0000256" key="1">
    <source>
        <dbReference type="SAM" id="Coils"/>
    </source>
</evidence>
<feature type="region of interest" description="Disordered" evidence="2">
    <location>
        <begin position="153"/>
        <end position="252"/>
    </location>
</feature>
<feature type="domain" description="Reverse transcriptase" evidence="3">
    <location>
        <begin position="771"/>
        <end position="915"/>
    </location>
</feature>
<dbReference type="InterPro" id="IPR051320">
    <property type="entry name" value="Viral_Replic_Matur_Polypro"/>
</dbReference>
<name>A0A388LDE5_CHABU</name>
<dbReference type="InterPro" id="IPR043128">
    <property type="entry name" value="Rev_trsase/Diguanyl_cyclase"/>
</dbReference>
<dbReference type="PANTHER" id="PTHR33064:SF37">
    <property type="entry name" value="RIBONUCLEASE H"/>
    <property type="match status" value="1"/>
</dbReference>
<dbReference type="CDD" id="cd00303">
    <property type="entry name" value="retropepsin_like"/>
    <property type="match status" value="1"/>
</dbReference>
<dbReference type="InterPro" id="IPR000477">
    <property type="entry name" value="RT_dom"/>
</dbReference>
<evidence type="ECO:0000313" key="5">
    <source>
        <dbReference type="Proteomes" id="UP000265515"/>
    </source>
</evidence>
<dbReference type="PANTHER" id="PTHR33064">
    <property type="entry name" value="POL PROTEIN"/>
    <property type="match status" value="1"/>
</dbReference>
<feature type="coiled-coil region" evidence="1">
    <location>
        <begin position="302"/>
        <end position="329"/>
    </location>
</feature>
<feature type="compositionally biased region" description="Basic and acidic residues" evidence="2">
    <location>
        <begin position="221"/>
        <end position="239"/>
    </location>
</feature>
<evidence type="ECO:0000313" key="4">
    <source>
        <dbReference type="EMBL" id="GBG80297.1"/>
    </source>
</evidence>
<gene>
    <name evidence="4" type="ORF">CBR_g30664</name>
</gene>